<sequence>MPALDITEPGLTRLVDAFYARVRCDEELGPIFNDAIHDWPEHLEKLRAFWSSVMLTSGRYKGQPVPAHVKHRDRITPALFERWLALWAETTDELMAPEAAAALQAKAARIAESLKLAMFFRLEAQPVPASSHRPGSPTAAATDHA</sequence>
<dbReference type="InterPro" id="IPR012292">
    <property type="entry name" value="Globin/Proto"/>
</dbReference>
<reference evidence="1 2" key="1">
    <citation type="submission" date="2019-01" db="EMBL/GenBank/DDBJ databases">
        <authorList>
            <person name="Chen W.-M."/>
        </authorList>
    </citation>
    <scope>NUCLEOTIDE SEQUENCE [LARGE SCALE GENOMIC DNA]</scope>
    <source>
        <strain evidence="1 2">TLA-22</strain>
    </source>
</reference>
<name>A0A437J3R6_9SPHN</name>
<gene>
    <name evidence="1" type="ORF">ENE74_16145</name>
</gene>
<dbReference type="AlphaFoldDB" id="A0A437J3R6"/>
<dbReference type="RefSeq" id="WP_009824051.1">
    <property type="nucleotide sequence ID" value="NZ_RZUL01000009.1"/>
</dbReference>
<dbReference type="EMBL" id="RZUL01000009">
    <property type="protein sequence ID" value="RVT39220.1"/>
    <property type="molecule type" value="Genomic_DNA"/>
</dbReference>
<keyword evidence="2" id="KW-1185">Reference proteome</keyword>
<dbReference type="GO" id="GO:0019825">
    <property type="term" value="F:oxygen binding"/>
    <property type="evidence" value="ECO:0007669"/>
    <property type="project" value="InterPro"/>
</dbReference>
<protein>
    <submittedName>
        <fullName evidence="1">Group III truncated hemoglobin</fullName>
    </submittedName>
</protein>
<dbReference type="InterPro" id="IPR009050">
    <property type="entry name" value="Globin-like_sf"/>
</dbReference>
<dbReference type="OrthoDB" id="25954at2"/>
<dbReference type="GO" id="GO:0020037">
    <property type="term" value="F:heme binding"/>
    <property type="evidence" value="ECO:0007669"/>
    <property type="project" value="InterPro"/>
</dbReference>
<comment type="caution">
    <text evidence="1">The sequence shown here is derived from an EMBL/GenBank/DDBJ whole genome shotgun (WGS) entry which is preliminary data.</text>
</comment>
<evidence type="ECO:0000313" key="2">
    <source>
        <dbReference type="Proteomes" id="UP000282977"/>
    </source>
</evidence>
<organism evidence="1 2">
    <name type="scientific">Sphingobium algorifonticola</name>
    <dbReference type="NCBI Taxonomy" id="2008318"/>
    <lineage>
        <taxon>Bacteria</taxon>
        <taxon>Pseudomonadati</taxon>
        <taxon>Pseudomonadota</taxon>
        <taxon>Alphaproteobacteria</taxon>
        <taxon>Sphingomonadales</taxon>
        <taxon>Sphingomonadaceae</taxon>
        <taxon>Sphingobium</taxon>
    </lineage>
</organism>
<dbReference type="SUPFAM" id="SSF46458">
    <property type="entry name" value="Globin-like"/>
    <property type="match status" value="1"/>
</dbReference>
<dbReference type="Proteomes" id="UP000282977">
    <property type="component" value="Unassembled WGS sequence"/>
</dbReference>
<dbReference type="CDD" id="cd08916">
    <property type="entry name" value="TrHb3_P"/>
    <property type="match status" value="1"/>
</dbReference>
<dbReference type="Gene3D" id="1.10.490.10">
    <property type="entry name" value="Globins"/>
    <property type="match status" value="1"/>
</dbReference>
<proteinExistence type="predicted"/>
<accession>A0A437J3R6</accession>
<evidence type="ECO:0000313" key="1">
    <source>
        <dbReference type="EMBL" id="RVT39220.1"/>
    </source>
</evidence>